<gene>
    <name evidence="2" type="ORF">Ahy_B03g065248</name>
</gene>
<keyword evidence="3" id="KW-1185">Reference proteome</keyword>
<evidence type="ECO:0000313" key="2">
    <source>
        <dbReference type="EMBL" id="RYR20158.1"/>
    </source>
</evidence>
<name>A0A445A198_ARAHY</name>
<dbReference type="InterPro" id="IPR036047">
    <property type="entry name" value="F-box-like_dom_sf"/>
</dbReference>
<dbReference type="SUPFAM" id="SSF81383">
    <property type="entry name" value="F-box domain"/>
    <property type="match status" value="1"/>
</dbReference>
<dbReference type="Gramene" id="arahy.Tifrunner.gnm2.ann2.Ah13g330800.1">
    <property type="protein sequence ID" value="arahy.Tifrunner.gnm2.ann2.Ah13g330800.1-CDS-1"/>
    <property type="gene ID" value="arahy.Tifrunner.gnm2.ann2.Ah13g330800"/>
</dbReference>
<accession>A0A445A198</accession>
<organism evidence="2 3">
    <name type="scientific">Arachis hypogaea</name>
    <name type="common">Peanut</name>
    <dbReference type="NCBI Taxonomy" id="3818"/>
    <lineage>
        <taxon>Eukaryota</taxon>
        <taxon>Viridiplantae</taxon>
        <taxon>Streptophyta</taxon>
        <taxon>Embryophyta</taxon>
        <taxon>Tracheophyta</taxon>
        <taxon>Spermatophyta</taxon>
        <taxon>Magnoliopsida</taxon>
        <taxon>eudicotyledons</taxon>
        <taxon>Gunneridae</taxon>
        <taxon>Pentapetalae</taxon>
        <taxon>rosids</taxon>
        <taxon>fabids</taxon>
        <taxon>Fabales</taxon>
        <taxon>Fabaceae</taxon>
        <taxon>Papilionoideae</taxon>
        <taxon>50 kb inversion clade</taxon>
        <taxon>dalbergioids sensu lato</taxon>
        <taxon>Dalbergieae</taxon>
        <taxon>Pterocarpus clade</taxon>
        <taxon>Arachis</taxon>
    </lineage>
</organism>
<dbReference type="OrthoDB" id="1460103at2759"/>
<dbReference type="PANTHER" id="PTHR33784:SF10">
    <property type="entry name" value="F-BOX PROTEIN"/>
    <property type="match status" value="1"/>
</dbReference>
<evidence type="ECO:0000313" key="3">
    <source>
        <dbReference type="Proteomes" id="UP000289738"/>
    </source>
</evidence>
<dbReference type="InterPro" id="IPR057136">
    <property type="entry name" value="At2g35280_TPR_dom"/>
</dbReference>
<reference evidence="2 3" key="1">
    <citation type="submission" date="2019-01" db="EMBL/GenBank/DDBJ databases">
        <title>Sequencing of cultivated peanut Arachis hypogaea provides insights into genome evolution and oil improvement.</title>
        <authorList>
            <person name="Chen X."/>
        </authorList>
    </citation>
    <scope>NUCLEOTIDE SEQUENCE [LARGE SCALE GENOMIC DNA]</scope>
    <source>
        <strain evidence="3">cv. Fuhuasheng</strain>
        <tissue evidence="2">Leaves</tissue>
    </source>
</reference>
<dbReference type="PANTHER" id="PTHR33784">
    <property type="entry name" value="OS05G0482100 PROTEIN"/>
    <property type="match status" value="1"/>
</dbReference>
<dbReference type="Pfam" id="PF23310">
    <property type="entry name" value="TPR_27"/>
    <property type="match status" value="1"/>
</dbReference>
<protein>
    <recommendedName>
        <fullName evidence="1">At2g35280-like TPR domain-containing protein</fullName>
    </recommendedName>
</protein>
<dbReference type="STRING" id="3818.A0A445A198"/>
<evidence type="ECO:0000259" key="1">
    <source>
        <dbReference type="Pfam" id="PF23310"/>
    </source>
</evidence>
<dbReference type="InterPro" id="IPR040338">
    <property type="entry name" value="At1g67623-like"/>
</dbReference>
<dbReference type="EMBL" id="SDMP01000013">
    <property type="protein sequence ID" value="RYR20158.1"/>
    <property type="molecule type" value="Genomic_DNA"/>
</dbReference>
<dbReference type="Proteomes" id="UP000289738">
    <property type="component" value="Chromosome B03"/>
</dbReference>
<dbReference type="AlphaFoldDB" id="A0A445A198"/>
<sequence length="207" mass="23241">MAGTSSNGRKVREGKKETIKGRLSAECDSPLNLLPLDLWVRIASMVAAGRIQDLFNMQATCTVFLDAARSPVVYKVTSMSVYPIASYFYFVDRPDKRFLYRCADTGNLVAMFRSAMMDFFWIGRNVSGMDGLNEAATAGDVEAMYMCSMLLMCHGNEDDHPVCRGHELYETVGAYGAVESCRELFQRVFTQPWLEVKPFFPGYPVIC</sequence>
<feature type="domain" description="At2g35280-like TPR" evidence="1">
    <location>
        <begin position="92"/>
        <end position="188"/>
    </location>
</feature>
<proteinExistence type="predicted"/>
<dbReference type="SMR" id="A0A445A198"/>
<comment type="caution">
    <text evidence="2">The sequence shown here is derived from an EMBL/GenBank/DDBJ whole genome shotgun (WGS) entry which is preliminary data.</text>
</comment>